<accession>A0A7D5JYM5</accession>
<dbReference type="AlphaFoldDB" id="A0A7D5JYM5"/>
<dbReference type="GO" id="GO:0005975">
    <property type="term" value="P:carbohydrate metabolic process"/>
    <property type="evidence" value="ECO:0007669"/>
    <property type="project" value="InterPro"/>
</dbReference>
<dbReference type="Gene3D" id="3.20.20.70">
    <property type="entry name" value="Aldolase class I"/>
    <property type="match status" value="1"/>
</dbReference>
<feature type="binding site" evidence="2">
    <location>
        <position position="174"/>
    </location>
    <ligand>
        <name>Zn(2+)</name>
        <dbReference type="ChEBI" id="CHEBI:29105"/>
        <label>1</label>
        <note>catalytic</note>
    </ligand>
</feature>
<dbReference type="PANTHER" id="PTHR30304:SF0">
    <property type="entry name" value="D-TAGATOSE-1,6-BISPHOSPHATE ALDOLASE SUBUNIT GATY-RELATED"/>
    <property type="match status" value="1"/>
</dbReference>
<reference evidence="3 4" key="1">
    <citation type="submission" date="2020-06" db="EMBL/GenBank/DDBJ databases">
        <authorList>
            <person name="Jo H."/>
        </authorList>
    </citation>
    <scope>NUCLEOTIDE SEQUENCE [LARGE SCALE GENOMIC DNA]</scope>
    <source>
        <strain evidence="3 4">I46</strain>
    </source>
</reference>
<dbReference type="GO" id="GO:0016832">
    <property type="term" value="F:aldehyde-lyase activity"/>
    <property type="evidence" value="ECO:0007669"/>
    <property type="project" value="InterPro"/>
</dbReference>
<evidence type="ECO:0000256" key="2">
    <source>
        <dbReference type="PIRSR" id="PIRSR001359-3"/>
    </source>
</evidence>
<proteinExistence type="predicted"/>
<feature type="binding site" evidence="2">
    <location>
        <position position="81"/>
    </location>
    <ligand>
        <name>Zn(2+)</name>
        <dbReference type="ChEBI" id="CHEBI:29105"/>
        <label>1</label>
        <note>catalytic</note>
    </ligand>
</feature>
<keyword evidence="2" id="KW-0479">Metal-binding</keyword>
<dbReference type="GO" id="GO:0008270">
    <property type="term" value="F:zinc ion binding"/>
    <property type="evidence" value="ECO:0007669"/>
    <property type="project" value="InterPro"/>
</dbReference>
<feature type="binding site" evidence="2">
    <location>
        <position position="202"/>
    </location>
    <ligand>
        <name>Zn(2+)</name>
        <dbReference type="ChEBI" id="CHEBI:29105"/>
        <label>1</label>
        <note>catalytic</note>
    </ligand>
</feature>
<dbReference type="InterPro" id="IPR050246">
    <property type="entry name" value="Class_II_FBP_aldolase"/>
</dbReference>
<dbReference type="Proteomes" id="UP000509638">
    <property type="component" value="Chromosome"/>
</dbReference>
<dbReference type="PANTHER" id="PTHR30304">
    <property type="entry name" value="D-TAGATOSE-1,6-BISPHOSPHATE ALDOLASE"/>
    <property type="match status" value="1"/>
</dbReference>
<feature type="binding site" evidence="2">
    <location>
        <position position="102"/>
    </location>
    <ligand>
        <name>Zn(2+)</name>
        <dbReference type="ChEBI" id="CHEBI:29105"/>
        <label>2</label>
    </ligand>
</feature>
<feature type="active site" description="Proton donor" evidence="1">
    <location>
        <position position="80"/>
    </location>
</feature>
<dbReference type="InterPro" id="IPR013785">
    <property type="entry name" value="Aldolase_TIM"/>
</dbReference>
<evidence type="ECO:0000256" key="1">
    <source>
        <dbReference type="PIRSR" id="PIRSR001359-1"/>
    </source>
</evidence>
<dbReference type="RefSeq" id="WP_178012339.1">
    <property type="nucleotide sequence ID" value="NZ_CP058316.1"/>
</dbReference>
<dbReference type="EMBL" id="CP058316">
    <property type="protein sequence ID" value="QLD11963.1"/>
    <property type="molecule type" value="Genomic_DNA"/>
</dbReference>
<gene>
    <name evidence="3" type="ORF">HW566_09415</name>
</gene>
<feature type="binding site" evidence="2">
    <location>
        <position position="132"/>
    </location>
    <ligand>
        <name>Zn(2+)</name>
        <dbReference type="ChEBI" id="CHEBI:29105"/>
        <label>2</label>
    </ligand>
</feature>
<protein>
    <submittedName>
        <fullName evidence="3">Class II fructose-bisphosphate aldolase</fullName>
    </submittedName>
</protein>
<organism evidence="3 4">
    <name type="scientific">Microbacterium oleivorans</name>
    <dbReference type="NCBI Taxonomy" id="273677"/>
    <lineage>
        <taxon>Bacteria</taxon>
        <taxon>Bacillati</taxon>
        <taxon>Actinomycetota</taxon>
        <taxon>Actinomycetes</taxon>
        <taxon>Micrococcales</taxon>
        <taxon>Microbacteriaceae</taxon>
        <taxon>Microbacterium</taxon>
    </lineage>
</organism>
<dbReference type="CDD" id="cd00947">
    <property type="entry name" value="TBP_aldolase_IIB"/>
    <property type="match status" value="1"/>
</dbReference>
<dbReference type="SUPFAM" id="SSF51569">
    <property type="entry name" value="Aldolase"/>
    <property type="match status" value="1"/>
</dbReference>
<dbReference type="InterPro" id="IPR000771">
    <property type="entry name" value="FBA_II"/>
</dbReference>
<evidence type="ECO:0000313" key="4">
    <source>
        <dbReference type="Proteomes" id="UP000509638"/>
    </source>
</evidence>
<dbReference type="Pfam" id="PF01116">
    <property type="entry name" value="F_bP_aldolase"/>
    <property type="match status" value="1"/>
</dbReference>
<keyword evidence="2" id="KW-0862">Zinc</keyword>
<evidence type="ECO:0000313" key="3">
    <source>
        <dbReference type="EMBL" id="QLD11963.1"/>
    </source>
</evidence>
<sequence>MTLVPTRAILDRTTRGRAAFNVVHIETAEALAGAADDTGLPLILQISENCVDYHGALAPVAAAVSAIARDADVPIAVHLDHAVSEALALEAIDFGFGSVMFDGATLPFAENVAATRRIVRVAHAAGVLVEAELGEIGGKDGAHAPGVRTDPVEAVQFATATGVDALAVAVGSSHAMTDRTAVLDLDLIARLREAVDIPLVLHGSSGVGDGHLRAAVAAGIAKVNIATQLTKQYTQAVRRALADRPALVDSRTYTRAGRDAVRAEAARLLTLLDAAAPVVSS</sequence>
<name>A0A7D5JYM5_9MICO</name>
<dbReference type="PIRSF" id="PIRSF001359">
    <property type="entry name" value="F_bP_aldolase_II"/>
    <property type="match status" value="1"/>
</dbReference>
<comment type="cofactor">
    <cofactor evidence="2">
        <name>Zn(2+)</name>
        <dbReference type="ChEBI" id="CHEBI:29105"/>
    </cofactor>
    <text evidence="2">Binds 2 Zn(2+) ions per subunit. One is catalytic and the other provides a structural contribution.</text>
</comment>